<evidence type="ECO:0000256" key="1">
    <source>
        <dbReference type="ARBA" id="ARBA00023122"/>
    </source>
</evidence>
<organism evidence="4 5">
    <name type="scientific">Roseovarius aquimarinus</name>
    <dbReference type="NCBI Taxonomy" id="1229156"/>
    <lineage>
        <taxon>Bacteria</taxon>
        <taxon>Pseudomonadati</taxon>
        <taxon>Pseudomonadota</taxon>
        <taxon>Alphaproteobacteria</taxon>
        <taxon>Rhodobacterales</taxon>
        <taxon>Roseobacteraceae</taxon>
        <taxon>Roseovarius</taxon>
    </lineage>
</organism>
<comment type="caution">
    <text evidence="4">The sequence shown here is derived from an EMBL/GenBank/DDBJ whole genome shotgun (WGS) entry which is preliminary data.</text>
</comment>
<protein>
    <submittedName>
        <fullName evidence="4">CBS domain-containing protein</fullName>
    </submittedName>
</protein>
<dbReference type="InterPro" id="IPR044725">
    <property type="entry name" value="CBSX3_CBS_dom"/>
</dbReference>
<evidence type="ECO:0000313" key="5">
    <source>
        <dbReference type="Proteomes" id="UP001607157"/>
    </source>
</evidence>
<gene>
    <name evidence="4" type="ORF">ACGRVM_01375</name>
</gene>
<reference evidence="4 5" key="1">
    <citation type="submission" date="2024-10" db="EMBL/GenBank/DDBJ databases">
        <authorList>
            <person name="Yang X.-N."/>
        </authorList>
    </citation>
    <scope>NUCLEOTIDE SEQUENCE [LARGE SCALE GENOMIC DNA]</scope>
    <source>
        <strain evidence="4 5">CAU 1059</strain>
    </source>
</reference>
<dbReference type="InterPro" id="IPR051257">
    <property type="entry name" value="Diverse_CBS-Domain"/>
</dbReference>
<dbReference type="Proteomes" id="UP001607157">
    <property type="component" value="Unassembled WGS sequence"/>
</dbReference>
<proteinExistence type="predicted"/>
<dbReference type="PANTHER" id="PTHR43080:SF2">
    <property type="entry name" value="CBS DOMAIN-CONTAINING PROTEIN"/>
    <property type="match status" value="1"/>
</dbReference>
<name>A0ABW7I302_9RHOB</name>
<dbReference type="CDD" id="cd04623">
    <property type="entry name" value="CBS_pair_bac_euk"/>
    <property type="match status" value="1"/>
</dbReference>
<evidence type="ECO:0000313" key="4">
    <source>
        <dbReference type="EMBL" id="MFH0252530.1"/>
    </source>
</evidence>
<dbReference type="InterPro" id="IPR046342">
    <property type="entry name" value="CBS_dom_sf"/>
</dbReference>
<dbReference type="InterPro" id="IPR000644">
    <property type="entry name" value="CBS_dom"/>
</dbReference>
<evidence type="ECO:0000256" key="2">
    <source>
        <dbReference type="PROSITE-ProRule" id="PRU00703"/>
    </source>
</evidence>
<dbReference type="EMBL" id="JBIHMM010000001">
    <property type="protein sequence ID" value="MFH0252530.1"/>
    <property type="molecule type" value="Genomic_DNA"/>
</dbReference>
<keyword evidence="1 2" id="KW-0129">CBS domain</keyword>
<feature type="domain" description="CBS" evidence="3">
    <location>
        <begin position="76"/>
        <end position="131"/>
    </location>
</feature>
<dbReference type="RefSeq" id="WP_377169443.1">
    <property type="nucleotide sequence ID" value="NZ_JBHTJC010000001.1"/>
</dbReference>
<feature type="domain" description="CBS" evidence="3">
    <location>
        <begin position="8"/>
        <end position="67"/>
    </location>
</feature>
<dbReference type="PANTHER" id="PTHR43080">
    <property type="entry name" value="CBS DOMAIN-CONTAINING PROTEIN CBSX3, MITOCHONDRIAL"/>
    <property type="match status" value="1"/>
</dbReference>
<dbReference type="Gene3D" id="3.10.580.10">
    <property type="entry name" value="CBS-domain"/>
    <property type="match status" value="1"/>
</dbReference>
<dbReference type="Pfam" id="PF00571">
    <property type="entry name" value="CBS"/>
    <property type="match status" value="2"/>
</dbReference>
<dbReference type="SUPFAM" id="SSF54631">
    <property type="entry name" value="CBS-domain pair"/>
    <property type="match status" value="1"/>
</dbReference>
<sequence>MLVSNILKSKGDGVHTATPEMAVSEAAGILGARKIGALIVTSAEGRVAGVLSERDIVRALGERGADCLSDKVGDMMTPDPVCAALGDTDAQLLERMTEGRFRHMPVLEEGRLVGIVTLGDVVKARLSELALENESMQGMIMGR</sequence>
<accession>A0ABW7I302</accession>
<keyword evidence="5" id="KW-1185">Reference proteome</keyword>
<evidence type="ECO:0000259" key="3">
    <source>
        <dbReference type="PROSITE" id="PS51371"/>
    </source>
</evidence>
<dbReference type="PROSITE" id="PS51371">
    <property type="entry name" value="CBS"/>
    <property type="match status" value="2"/>
</dbReference>
<dbReference type="SMART" id="SM00116">
    <property type="entry name" value="CBS"/>
    <property type="match status" value="2"/>
</dbReference>